<proteinExistence type="predicted"/>
<feature type="coiled-coil region" evidence="1">
    <location>
        <begin position="44"/>
        <end position="72"/>
    </location>
</feature>
<evidence type="ECO:0000313" key="3">
    <source>
        <dbReference type="RefSeq" id="XP_065647867.1"/>
    </source>
</evidence>
<dbReference type="GeneID" id="136077130"/>
<accession>A0ABM4BFX7</accession>
<reference evidence="2" key="1">
    <citation type="submission" date="2025-05" db="UniProtKB">
        <authorList>
            <consortium name="RefSeq"/>
        </authorList>
    </citation>
    <scope>NUCLEOTIDE SEQUENCE [LARGE SCALE GENOMIC DNA]</scope>
</reference>
<protein>
    <submittedName>
        <fullName evidence="3">Uncharacterized protein LOC136077130</fullName>
    </submittedName>
</protein>
<gene>
    <name evidence="3" type="primary">LOC136077130</name>
</gene>
<evidence type="ECO:0000256" key="1">
    <source>
        <dbReference type="SAM" id="Coils"/>
    </source>
</evidence>
<evidence type="ECO:0000313" key="2">
    <source>
        <dbReference type="Proteomes" id="UP001652625"/>
    </source>
</evidence>
<sequence length="122" mass="14049">MSPEVVNIVIRKYLTADEFVSSQLIRSLFSRWSKLLRIGKLTALTNEEDNNNELENEEAKKYQEKLHKLATKLSVIWLKDDWVAVVHKNQWYPGAVAEITEVGALIYCMKSVSFSKKMLSMA</sequence>
<name>A0ABM4BFX7_HYDVU</name>
<reference evidence="3" key="2">
    <citation type="submission" date="2025-08" db="UniProtKB">
        <authorList>
            <consortium name="RefSeq"/>
        </authorList>
    </citation>
    <scope>IDENTIFICATION</scope>
</reference>
<keyword evidence="1" id="KW-0175">Coiled coil</keyword>
<keyword evidence="2" id="KW-1185">Reference proteome</keyword>
<dbReference type="Proteomes" id="UP001652625">
    <property type="component" value="Chromosome 02"/>
</dbReference>
<dbReference type="RefSeq" id="XP_065647867.1">
    <property type="nucleotide sequence ID" value="XM_065791795.1"/>
</dbReference>
<organism evidence="2 3">
    <name type="scientific">Hydra vulgaris</name>
    <name type="common">Hydra</name>
    <name type="synonym">Hydra attenuata</name>
    <dbReference type="NCBI Taxonomy" id="6087"/>
    <lineage>
        <taxon>Eukaryota</taxon>
        <taxon>Metazoa</taxon>
        <taxon>Cnidaria</taxon>
        <taxon>Hydrozoa</taxon>
        <taxon>Hydroidolina</taxon>
        <taxon>Anthoathecata</taxon>
        <taxon>Aplanulata</taxon>
        <taxon>Hydridae</taxon>
        <taxon>Hydra</taxon>
    </lineage>
</organism>